<evidence type="ECO:0000313" key="3">
    <source>
        <dbReference type="EMBL" id="GFG52466.1"/>
    </source>
</evidence>
<keyword evidence="5" id="KW-1185">Reference proteome</keyword>
<evidence type="ECO:0000256" key="1">
    <source>
        <dbReference type="SAM" id="Coils"/>
    </source>
</evidence>
<dbReference type="Proteomes" id="UP000465302">
    <property type="component" value="Unassembled WGS sequence"/>
</dbReference>
<feature type="coiled-coil region" evidence="1">
    <location>
        <begin position="93"/>
        <end position="120"/>
    </location>
</feature>
<dbReference type="AlphaFoldDB" id="A0A2A7MMT5"/>
<dbReference type="Pfam" id="PF19776">
    <property type="entry name" value="DUF6262"/>
    <property type="match status" value="1"/>
</dbReference>
<dbReference type="RefSeq" id="WP_097945514.1">
    <property type="nucleotide sequence ID" value="NZ_BLKS01000001.1"/>
</dbReference>
<dbReference type="OrthoDB" id="3400214at2"/>
<dbReference type="EMBL" id="BLKS01000001">
    <property type="protein sequence ID" value="GFG52466.1"/>
    <property type="molecule type" value="Genomic_DNA"/>
</dbReference>
<evidence type="ECO:0000256" key="2">
    <source>
        <dbReference type="SAM" id="MobiDB-lite"/>
    </source>
</evidence>
<accession>A0A2A7MMT5</accession>
<gene>
    <name evidence="4" type="ORF">CQY20_33215</name>
    <name evidence="3" type="ORF">MAGR_39070</name>
</gene>
<keyword evidence="1" id="KW-0175">Coiled coil</keyword>
<name>A0A2A7MMT5_MYCAG</name>
<dbReference type="EMBL" id="PDCP01000167">
    <property type="protein sequence ID" value="PEG32994.1"/>
    <property type="molecule type" value="Genomic_DNA"/>
</dbReference>
<dbReference type="InterPro" id="IPR046229">
    <property type="entry name" value="TnpC-like"/>
</dbReference>
<evidence type="ECO:0000313" key="5">
    <source>
        <dbReference type="Proteomes" id="UP000220914"/>
    </source>
</evidence>
<reference evidence="4 5" key="1">
    <citation type="submission" date="2017-10" db="EMBL/GenBank/DDBJ databases">
        <title>The new phylogeny of genus Mycobacterium.</title>
        <authorList>
            <person name="Tortoli E."/>
            <person name="Trovato A."/>
            <person name="Cirillo D.M."/>
        </authorList>
    </citation>
    <scope>NUCLEOTIDE SEQUENCE [LARGE SCALE GENOMIC DNA]</scope>
    <source>
        <strain evidence="4 5">CCUG37673</strain>
    </source>
</reference>
<reference evidence="3 6" key="2">
    <citation type="journal article" date="2019" name="Emerg. Microbes Infect.">
        <title>Comprehensive subspecies identification of 175 nontuberculous mycobacteria species based on 7547 genomic profiles.</title>
        <authorList>
            <person name="Matsumoto Y."/>
            <person name="Kinjo T."/>
            <person name="Motooka D."/>
            <person name="Nabeya D."/>
            <person name="Jung N."/>
            <person name="Uechi K."/>
            <person name="Horii T."/>
            <person name="Iida T."/>
            <person name="Fujita J."/>
            <person name="Nakamura S."/>
        </authorList>
    </citation>
    <scope>NUCLEOTIDE SEQUENCE [LARGE SCALE GENOMIC DNA]</scope>
    <source>
        <strain evidence="3 6">JCM 6377</strain>
    </source>
</reference>
<reference evidence="3" key="3">
    <citation type="submission" date="2020-02" db="EMBL/GenBank/DDBJ databases">
        <authorList>
            <person name="Matsumoto Y."/>
            <person name="Motooka D."/>
            <person name="Nakamura S."/>
        </authorList>
    </citation>
    <scope>NUCLEOTIDE SEQUENCE</scope>
    <source>
        <strain evidence="3">JCM 6377</strain>
    </source>
</reference>
<proteinExistence type="predicted"/>
<evidence type="ECO:0000313" key="4">
    <source>
        <dbReference type="EMBL" id="PEG32994.1"/>
    </source>
</evidence>
<evidence type="ECO:0000313" key="6">
    <source>
        <dbReference type="Proteomes" id="UP000465302"/>
    </source>
</evidence>
<comment type="caution">
    <text evidence="4">The sequence shown here is derived from an EMBL/GenBank/DDBJ whole genome shotgun (WGS) entry which is preliminary data.</text>
</comment>
<sequence>MRHDNSHHLLAAAQRRRADTLERARKALQELDQTGQRRTVMQIAAHAGVSRSWLYAQPELRDQLRRLTAISETPEPAPARIERGSDASLRQRLTLAHERIRELDDENHQLRNQIALLHGQLRANRIAATQVTDTVHDTNPQLTPLNSQPSPR</sequence>
<protein>
    <submittedName>
        <fullName evidence="4">Transposase</fullName>
    </submittedName>
</protein>
<dbReference type="Proteomes" id="UP000220914">
    <property type="component" value="Unassembled WGS sequence"/>
</dbReference>
<organism evidence="4 5">
    <name type="scientific">Mycolicibacterium agri</name>
    <name type="common">Mycobacterium agri</name>
    <dbReference type="NCBI Taxonomy" id="36811"/>
    <lineage>
        <taxon>Bacteria</taxon>
        <taxon>Bacillati</taxon>
        <taxon>Actinomycetota</taxon>
        <taxon>Actinomycetes</taxon>
        <taxon>Mycobacteriales</taxon>
        <taxon>Mycobacteriaceae</taxon>
        <taxon>Mycolicibacterium</taxon>
    </lineage>
</organism>
<feature type="region of interest" description="Disordered" evidence="2">
    <location>
        <begin position="132"/>
        <end position="152"/>
    </location>
</feature>